<reference evidence="2" key="1">
    <citation type="submission" date="2021-01" db="EMBL/GenBank/DDBJ databases">
        <authorList>
            <person name="Corre E."/>
            <person name="Pelletier E."/>
            <person name="Niang G."/>
            <person name="Scheremetjew M."/>
            <person name="Finn R."/>
            <person name="Kale V."/>
            <person name="Holt S."/>
            <person name="Cochrane G."/>
            <person name="Meng A."/>
            <person name="Brown T."/>
            <person name="Cohen L."/>
        </authorList>
    </citation>
    <scope>NUCLEOTIDE SEQUENCE</scope>
    <source>
        <strain evidence="2">CCMP1594</strain>
    </source>
</reference>
<protein>
    <submittedName>
        <fullName evidence="2">Uncharacterized protein</fullName>
    </submittedName>
</protein>
<evidence type="ECO:0000256" key="1">
    <source>
        <dbReference type="SAM" id="MobiDB-lite"/>
    </source>
</evidence>
<accession>A0A7S4GC03</accession>
<feature type="region of interest" description="Disordered" evidence="1">
    <location>
        <begin position="58"/>
        <end position="116"/>
    </location>
</feature>
<dbReference type="AlphaFoldDB" id="A0A7S4GC03"/>
<sequence length="116" mass="12791">MTPSQRLNVLRRPPDRQKTTQNCEAELSAGASPCARRQPWPVSGAAEVCRSQGGGRLLAFVREPPPPVEVGRRSTRTEETPPPVAAVLAPALGHSQSYHRRPLPKNHHREHLSRAQ</sequence>
<evidence type="ECO:0000313" key="2">
    <source>
        <dbReference type="EMBL" id="CAE0832005.1"/>
    </source>
</evidence>
<dbReference type="EMBL" id="HBJA01125704">
    <property type="protein sequence ID" value="CAE0832005.1"/>
    <property type="molecule type" value="Transcribed_RNA"/>
</dbReference>
<feature type="compositionally biased region" description="Basic residues" evidence="1">
    <location>
        <begin position="97"/>
        <end position="116"/>
    </location>
</feature>
<name>A0A7S4GC03_9EUGL</name>
<feature type="compositionally biased region" description="Basic and acidic residues" evidence="1">
    <location>
        <begin position="70"/>
        <end position="79"/>
    </location>
</feature>
<organism evidence="2">
    <name type="scientific">Eutreptiella gymnastica</name>
    <dbReference type="NCBI Taxonomy" id="73025"/>
    <lineage>
        <taxon>Eukaryota</taxon>
        <taxon>Discoba</taxon>
        <taxon>Euglenozoa</taxon>
        <taxon>Euglenida</taxon>
        <taxon>Spirocuta</taxon>
        <taxon>Euglenophyceae</taxon>
        <taxon>Eutreptiales</taxon>
        <taxon>Eutreptiaceae</taxon>
        <taxon>Eutreptiella</taxon>
    </lineage>
</organism>
<feature type="region of interest" description="Disordered" evidence="1">
    <location>
        <begin position="1"/>
        <end position="21"/>
    </location>
</feature>
<proteinExistence type="predicted"/>
<gene>
    <name evidence="2" type="ORF">EGYM00163_LOCUS43287</name>
</gene>